<name>A0A1F2PL79_9FIRM</name>
<accession>A0A1F2PL79</accession>
<reference evidence="1 2" key="1">
    <citation type="submission" date="2015-09" db="EMBL/GenBank/DDBJ databases">
        <title>Genome sequence of Acetobacterium wieringae DSM 1911.</title>
        <authorList>
            <person name="Poehlein A."/>
            <person name="Bengelsdorf F.R."/>
            <person name="Schiel-Bengelsdorf B."/>
            <person name="Duerre P."/>
            <person name="Daniel R."/>
        </authorList>
    </citation>
    <scope>NUCLEOTIDE SEQUENCE [LARGE SCALE GENOMIC DNA]</scope>
    <source>
        <strain evidence="1 2">DSM 1911</strain>
    </source>
</reference>
<sequence>MIFVFVTEIFDGGQHRVGGGLTEAAQGTVFDLVTEFFEQFDITVLAFALGNPVEDFQHPGGTDPAVGTFAAGFFTGEVQEETGHVHHTGGFVHDDHPAGTHDGTGFGDFGVVNLGIQKTGGNTATGRAAHLDGFKGFVLLNPAADVKNDVVQGQAHGDLHQAAFFDLAG</sequence>
<proteinExistence type="predicted"/>
<dbReference type="AlphaFoldDB" id="A0A1F2PL79"/>
<comment type="caution">
    <text evidence="1">The sequence shown here is derived from an EMBL/GenBank/DDBJ whole genome shotgun (WGS) entry which is preliminary data.</text>
</comment>
<dbReference type="Proteomes" id="UP000176244">
    <property type="component" value="Unassembled WGS sequence"/>
</dbReference>
<evidence type="ECO:0000313" key="1">
    <source>
        <dbReference type="EMBL" id="OFV72179.1"/>
    </source>
</evidence>
<organism evidence="1 2">
    <name type="scientific">Acetobacterium wieringae</name>
    <dbReference type="NCBI Taxonomy" id="52694"/>
    <lineage>
        <taxon>Bacteria</taxon>
        <taxon>Bacillati</taxon>
        <taxon>Bacillota</taxon>
        <taxon>Clostridia</taxon>
        <taxon>Eubacteriales</taxon>
        <taxon>Eubacteriaceae</taxon>
        <taxon>Acetobacterium</taxon>
    </lineage>
</organism>
<dbReference type="EMBL" id="LKEU01000012">
    <property type="protein sequence ID" value="OFV72179.1"/>
    <property type="molecule type" value="Genomic_DNA"/>
</dbReference>
<evidence type="ECO:0000313" key="2">
    <source>
        <dbReference type="Proteomes" id="UP000176244"/>
    </source>
</evidence>
<protein>
    <submittedName>
        <fullName evidence="1">Uncharacterized protein</fullName>
    </submittedName>
</protein>
<gene>
    <name evidence="1" type="ORF">ACWI_04290</name>
</gene>